<evidence type="ECO:0000313" key="1">
    <source>
        <dbReference type="EMBL" id="KAK7368214.1"/>
    </source>
</evidence>
<organism evidence="1 2">
    <name type="scientific">Phaseolus coccineus</name>
    <name type="common">Scarlet runner bean</name>
    <name type="synonym">Phaseolus multiflorus</name>
    <dbReference type="NCBI Taxonomy" id="3886"/>
    <lineage>
        <taxon>Eukaryota</taxon>
        <taxon>Viridiplantae</taxon>
        <taxon>Streptophyta</taxon>
        <taxon>Embryophyta</taxon>
        <taxon>Tracheophyta</taxon>
        <taxon>Spermatophyta</taxon>
        <taxon>Magnoliopsida</taxon>
        <taxon>eudicotyledons</taxon>
        <taxon>Gunneridae</taxon>
        <taxon>Pentapetalae</taxon>
        <taxon>rosids</taxon>
        <taxon>fabids</taxon>
        <taxon>Fabales</taxon>
        <taxon>Fabaceae</taxon>
        <taxon>Papilionoideae</taxon>
        <taxon>50 kb inversion clade</taxon>
        <taxon>NPAAA clade</taxon>
        <taxon>indigoferoid/millettioid clade</taxon>
        <taxon>Phaseoleae</taxon>
        <taxon>Phaseolus</taxon>
    </lineage>
</organism>
<dbReference type="Proteomes" id="UP001374584">
    <property type="component" value="Unassembled WGS sequence"/>
</dbReference>
<gene>
    <name evidence="1" type="ORF">VNO80_10238</name>
</gene>
<comment type="caution">
    <text evidence="1">The sequence shown here is derived from an EMBL/GenBank/DDBJ whole genome shotgun (WGS) entry which is preliminary data.</text>
</comment>
<name>A0AAN9ND29_PHACN</name>
<keyword evidence="2" id="KW-1185">Reference proteome</keyword>
<proteinExistence type="predicted"/>
<dbReference type="EMBL" id="JAYMYR010000004">
    <property type="protein sequence ID" value="KAK7368214.1"/>
    <property type="molecule type" value="Genomic_DNA"/>
</dbReference>
<reference evidence="1 2" key="1">
    <citation type="submission" date="2024-01" db="EMBL/GenBank/DDBJ databases">
        <title>The genomes of 5 underutilized Papilionoideae crops provide insights into root nodulation and disease resistanc.</title>
        <authorList>
            <person name="Jiang F."/>
        </authorList>
    </citation>
    <scope>NUCLEOTIDE SEQUENCE [LARGE SCALE GENOMIC DNA]</scope>
    <source>
        <strain evidence="1">JINMINGXINNONG_FW02</strain>
        <tissue evidence="1">Leaves</tissue>
    </source>
</reference>
<accession>A0AAN9ND29</accession>
<evidence type="ECO:0000313" key="2">
    <source>
        <dbReference type="Proteomes" id="UP001374584"/>
    </source>
</evidence>
<protein>
    <submittedName>
        <fullName evidence="1">Uncharacterized protein</fullName>
    </submittedName>
</protein>
<dbReference type="AlphaFoldDB" id="A0AAN9ND29"/>
<sequence>MEEKGGIERVKRGGNDGLLETVRAAVVIAVRENEANNGEEVAINAKGIKELAELGSFFGCRLPSLCSCEEAIQHTKFGLLHHHLNFEEASQKFS</sequence>